<dbReference type="PANTHER" id="PTHR42648">
    <property type="entry name" value="TRANSPOSASE, PUTATIVE-RELATED"/>
    <property type="match status" value="1"/>
</dbReference>
<dbReference type="EMBL" id="QJKJ01010088">
    <property type="protein sequence ID" value="RDX74704.1"/>
    <property type="molecule type" value="Genomic_DNA"/>
</dbReference>
<protein>
    <recommendedName>
        <fullName evidence="1">Retroviral polymerase SH3-like domain-containing protein</fullName>
    </recommendedName>
</protein>
<dbReference type="InterPro" id="IPR012337">
    <property type="entry name" value="RNaseH-like_sf"/>
</dbReference>
<organism evidence="2 3">
    <name type="scientific">Mucuna pruriens</name>
    <name type="common">Velvet bean</name>
    <name type="synonym">Dolichos pruriens</name>
    <dbReference type="NCBI Taxonomy" id="157652"/>
    <lineage>
        <taxon>Eukaryota</taxon>
        <taxon>Viridiplantae</taxon>
        <taxon>Streptophyta</taxon>
        <taxon>Embryophyta</taxon>
        <taxon>Tracheophyta</taxon>
        <taxon>Spermatophyta</taxon>
        <taxon>Magnoliopsida</taxon>
        <taxon>eudicotyledons</taxon>
        <taxon>Gunneridae</taxon>
        <taxon>Pentapetalae</taxon>
        <taxon>rosids</taxon>
        <taxon>fabids</taxon>
        <taxon>Fabales</taxon>
        <taxon>Fabaceae</taxon>
        <taxon>Papilionoideae</taxon>
        <taxon>50 kb inversion clade</taxon>
        <taxon>NPAAA clade</taxon>
        <taxon>indigoferoid/millettioid clade</taxon>
        <taxon>Phaseoleae</taxon>
        <taxon>Mucuna</taxon>
    </lineage>
</organism>
<dbReference type="OrthoDB" id="2663223at2759"/>
<dbReference type="Proteomes" id="UP000257109">
    <property type="component" value="Unassembled WGS sequence"/>
</dbReference>
<feature type="non-terminal residue" evidence="2">
    <location>
        <position position="1"/>
    </location>
</feature>
<dbReference type="AlphaFoldDB" id="A0A371F8T0"/>
<evidence type="ECO:0000313" key="2">
    <source>
        <dbReference type="EMBL" id="RDX74704.1"/>
    </source>
</evidence>
<dbReference type="PANTHER" id="PTHR42648:SF28">
    <property type="entry name" value="TRANSPOSON-ENCODED PROTEIN WITH RIBONUCLEASE H-LIKE AND RETROVIRUS ZINC FINGER-LIKE DOMAINS"/>
    <property type="match status" value="1"/>
</dbReference>
<dbReference type="Pfam" id="PF25597">
    <property type="entry name" value="SH3_retrovirus"/>
    <property type="match status" value="1"/>
</dbReference>
<dbReference type="InterPro" id="IPR039537">
    <property type="entry name" value="Retrotran_Ty1/copia-like"/>
</dbReference>
<comment type="caution">
    <text evidence="2">The sequence shown here is derived from an EMBL/GenBank/DDBJ whole genome shotgun (WGS) entry which is preliminary data.</text>
</comment>
<gene>
    <name evidence="2" type="ORF">CR513_45512</name>
</gene>
<evidence type="ECO:0000259" key="1">
    <source>
        <dbReference type="Pfam" id="PF25597"/>
    </source>
</evidence>
<proteinExistence type="predicted"/>
<feature type="domain" description="Retroviral polymerase SH3-like" evidence="1">
    <location>
        <begin position="248"/>
        <end position="302"/>
    </location>
</feature>
<accession>A0A371F8T0</accession>
<keyword evidence="3" id="KW-1185">Reference proteome</keyword>
<reference evidence="2" key="1">
    <citation type="submission" date="2018-05" db="EMBL/GenBank/DDBJ databases">
        <title>Draft genome of Mucuna pruriens seed.</title>
        <authorList>
            <person name="Nnadi N.E."/>
            <person name="Vos R."/>
            <person name="Hasami M.H."/>
            <person name="Devisetty U.K."/>
            <person name="Aguiy J.C."/>
        </authorList>
    </citation>
    <scope>NUCLEOTIDE SEQUENCE [LARGE SCALE GENOMIC DNA]</scope>
    <source>
        <strain evidence="2">JCA_2017</strain>
    </source>
</reference>
<dbReference type="InterPro" id="IPR057670">
    <property type="entry name" value="SH3_retrovirus"/>
</dbReference>
<dbReference type="SUPFAM" id="SSF53098">
    <property type="entry name" value="Ribonuclease H-like"/>
    <property type="match status" value="1"/>
</dbReference>
<sequence>MAYGTTSEVARKGFVIISGDVTLETVLYVPIRDSLNWTNLLSCVTKFLPHVCEFKDLNLGRKIGNAKECAGLYLLIVENHKKRPIKIAHVSSSKDDVICFPLYLMFKCEVCELAKHTKSHYPIQPYKPSYPFSLIHLDIWGPSQVNNAGSKSFNPTFTSSELTMGRSTSIIRLYQTSCVNSPQHNGIADRKNRHLMDVTRSFMLSTNVPSHFGECLKKPLISIPHQTLLSIYLNPKLLTNLTPKIFECTSFVDDQKPNLSKLDPKVLKCIFFGYSVNRKGYKKLYHTMDVTFFDNQPFYPKSSIHGECEKTSEYQTWEIF</sequence>
<evidence type="ECO:0000313" key="3">
    <source>
        <dbReference type="Proteomes" id="UP000257109"/>
    </source>
</evidence>
<name>A0A371F8T0_MUCPR</name>